<evidence type="ECO:0000256" key="7">
    <source>
        <dbReference type="ARBA" id="ARBA00023326"/>
    </source>
</evidence>
<dbReference type="PANTHER" id="PTHR38050:SF2">
    <property type="entry name" value="FERULOYL ESTERASE C-RELATED"/>
    <property type="match status" value="1"/>
</dbReference>
<comment type="caution">
    <text evidence="10">The sequence shown here is derived from an EMBL/GenBank/DDBJ whole genome shotgun (WGS) entry which is preliminary data.</text>
</comment>
<evidence type="ECO:0000256" key="3">
    <source>
        <dbReference type="ARBA" id="ARBA00022651"/>
    </source>
</evidence>
<evidence type="ECO:0000259" key="9">
    <source>
        <dbReference type="Pfam" id="PF02230"/>
    </source>
</evidence>
<keyword evidence="3" id="KW-0858">Xylan degradation</keyword>
<evidence type="ECO:0000256" key="1">
    <source>
        <dbReference type="ARBA" id="ARBA00004613"/>
    </source>
</evidence>
<protein>
    <submittedName>
        <fullName evidence="10">Polyhydroxybutyrate depolymerase</fullName>
    </submittedName>
</protein>
<dbReference type="Pfam" id="PF02230">
    <property type="entry name" value="Abhydrolase_2"/>
    <property type="match status" value="1"/>
</dbReference>
<accession>A0ABR9CS07</accession>
<dbReference type="InterPro" id="IPR043595">
    <property type="entry name" value="FaeB/C/D"/>
</dbReference>
<feature type="domain" description="Phospholipase/carboxylesterase/thioesterase" evidence="9">
    <location>
        <begin position="129"/>
        <end position="206"/>
    </location>
</feature>
<proteinExistence type="predicted"/>
<name>A0ABR9CS07_9HYPH</name>
<dbReference type="InterPro" id="IPR003140">
    <property type="entry name" value="PLipase/COase/thioEstase"/>
</dbReference>
<gene>
    <name evidence="10" type="ORF">IG616_15950</name>
</gene>
<evidence type="ECO:0000256" key="8">
    <source>
        <dbReference type="SAM" id="SignalP"/>
    </source>
</evidence>
<dbReference type="EMBL" id="JACYXI010000010">
    <property type="protein sequence ID" value="MBD8893036.1"/>
    <property type="molecule type" value="Genomic_DNA"/>
</dbReference>
<comment type="subcellular location">
    <subcellularLocation>
        <location evidence="1">Secreted</location>
    </subcellularLocation>
</comment>
<evidence type="ECO:0000256" key="4">
    <source>
        <dbReference type="ARBA" id="ARBA00022729"/>
    </source>
</evidence>
<dbReference type="PANTHER" id="PTHR38050">
    <property type="match status" value="1"/>
</dbReference>
<keyword evidence="11" id="KW-1185">Reference proteome</keyword>
<reference evidence="10 11" key="2">
    <citation type="journal article" date="2021" name="Int. J. Syst. Evol. Microbiol.">
        <title>Roseibium litorale sp. nov., isolated from a tidal flat sediment and proposal for the reclassification of Labrenzia polysiphoniae as Roseibium polysiphoniae comb. nov.</title>
        <authorList>
            <person name="Liu Y."/>
            <person name="Pei T."/>
            <person name="Du J."/>
            <person name="Chao M."/>
            <person name="Deng M.R."/>
            <person name="Zhu H."/>
        </authorList>
    </citation>
    <scope>NUCLEOTIDE SEQUENCE [LARGE SCALE GENOMIC DNA]</scope>
    <source>
        <strain evidence="10 11">4C16A</strain>
    </source>
</reference>
<keyword evidence="5" id="KW-0378">Hydrolase</keyword>
<dbReference type="Proteomes" id="UP000632063">
    <property type="component" value="Unassembled WGS sequence"/>
</dbReference>
<dbReference type="SUPFAM" id="SSF53474">
    <property type="entry name" value="alpha/beta-Hydrolases"/>
    <property type="match status" value="1"/>
</dbReference>
<reference evidence="11" key="1">
    <citation type="submission" date="2020-09" db="EMBL/GenBank/DDBJ databases">
        <title>The genome sequence of strain Labrenzia suaedae 4C16A.</title>
        <authorList>
            <person name="Liu Y."/>
        </authorList>
    </citation>
    <scope>NUCLEOTIDE SEQUENCE [LARGE SCALE GENOMIC DNA]</scope>
    <source>
        <strain evidence="11">4C16A</strain>
    </source>
</reference>
<sequence length="292" mass="32559">MTSKQKRRWIALLATAWLAGPLPGEADFAAAQAADSSCGEEIPCKVSDGQYYVHLPKGDNLANSAKGAIFFLHGHGGNALNEIRNKSFLQMADDLGVAFIAVDGLDGTWSFPTAPQHKRDEFAFFDHVLADAEKHFGINRERTLLSGFSSGAFMTWYLACDNAGRFSGYAPIAGAFWEPLPESCTSETIPYLFHTHGTSDQMVPMEGRWIGERWKQGDVMKSFDVWLRQADIEDQVPETYQDGDLACRRWTPREGVLELCLHPGGHGVKAGWIRRAWNKLAEARHWDLIKSQ</sequence>
<keyword evidence="4 8" id="KW-0732">Signal</keyword>
<evidence type="ECO:0000313" key="11">
    <source>
        <dbReference type="Proteomes" id="UP000632063"/>
    </source>
</evidence>
<keyword evidence="7" id="KW-0624">Polysaccharide degradation</keyword>
<organism evidence="10 11">
    <name type="scientific">Roseibium litorale</name>
    <dbReference type="NCBI Taxonomy" id="2803841"/>
    <lineage>
        <taxon>Bacteria</taxon>
        <taxon>Pseudomonadati</taxon>
        <taxon>Pseudomonadota</taxon>
        <taxon>Alphaproteobacteria</taxon>
        <taxon>Hyphomicrobiales</taxon>
        <taxon>Stappiaceae</taxon>
        <taxon>Roseibium</taxon>
    </lineage>
</organism>
<keyword evidence="6" id="KW-0119">Carbohydrate metabolism</keyword>
<evidence type="ECO:0000256" key="5">
    <source>
        <dbReference type="ARBA" id="ARBA00022801"/>
    </source>
</evidence>
<evidence type="ECO:0000256" key="6">
    <source>
        <dbReference type="ARBA" id="ARBA00023277"/>
    </source>
</evidence>
<feature type="chain" id="PRO_5045361626" evidence="8">
    <location>
        <begin position="27"/>
        <end position="292"/>
    </location>
</feature>
<evidence type="ECO:0000256" key="2">
    <source>
        <dbReference type="ARBA" id="ARBA00022525"/>
    </source>
</evidence>
<keyword evidence="2" id="KW-0964">Secreted</keyword>
<dbReference type="InterPro" id="IPR029058">
    <property type="entry name" value="AB_hydrolase_fold"/>
</dbReference>
<dbReference type="Gene3D" id="3.40.50.1820">
    <property type="entry name" value="alpha/beta hydrolase"/>
    <property type="match status" value="1"/>
</dbReference>
<evidence type="ECO:0000313" key="10">
    <source>
        <dbReference type="EMBL" id="MBD8893036.1"/>
    </source>
</evidence>
<feature type="signal peptide" evidence="8">
    <location>
        <begin position="1"/>
        <end position="26"/>
    </location>
</feature>